<dbReference type="Gene3D" id="3.40.50.1820">
    <property type="entry name" value="alpha/beta hydrolase"/>
    <property type="match status" value="1"/>
</dbReference>
<reference evidence="4" key="2">
    <citation type="submission" date="2021-04" db="EMBL/GenBank/DDBJ databases">
        <authorList>
            <person name="Gilroy R."/>
        </authorList>
    </citation>
    <scope>NUCLEOTIDE SEQUENCE</scope>
    <source>
        <strain evidence="4">CHK195-9823</strain>
    </source>
</reference>
<proteinExistence type="predicted"/>
<feature type="region of interest" description="Disordered" evidence="2">
    <location>
        <begin position="1"/>
        <end position="21"/>
    </location>
</feature>
<dbReference type="InterPro" id="IPR050300">
    <property type="entry name" value="GDXG_lipolytic_enzyme"/>
</dbReference>
<dbReference type="InterPro" id="IPR029058">
    <property type="entry name" value="AB_hydrolase_fold"/>
</dbReference>
<dbReference type="InterPro" id="IPR049492">
    <property type="entry name" value="BD-FAE-like_dom"/>
</dbReference>
<dbReference type="Proteomes" id="UP000886814">
    <property type="component" value="Unassembled WGS sequence"/>
</dbReference>
<keyword evidence="1 4" id="KW-0378">Hydrolase</keyword>
<evidence type="ECO:0000256" key="1">
    <source>
        <dbReference type="ARBA" id="ARBA00022801"/>
    </source>
</evidence>
<evidence type="ECO:0000259" key="3">
    <source>
        <dbReference type="Pfam" id="PF20434"/>
    </source>
</evidence>
<organism evidence="4 5">
    <name type="scientific">Candidatus Blautia stercorigallinarum</name>
    <dbReference type="NCBI Taxonomy" id="2838501"/>
    <lineage>
        <taxon>Bacteria</taxon>
        <taxon>Bacillati</taxon>
        <taxon>Bacillota</taxon>
        <taxon>Clostridia</taxon>
        <taxon>Lachnospirales</taxon>
        <taxon>Lachnospiraceae</taxon>
        <taxon>Blautia</taxon>
    </lineage>
</organism>
<evidence type="ECO:0000313" key="4">
    <source>
        <dbReference type="EMBL" id="HIV39241.1"/>
    </source>
</evidence>
<sequence>MEKRKLQEPIPTSDPADFPRSEEVPEGCIVLEDLKDEWGCQVDFHTDVVYAQREPEDWYVDPVSCTLKMHILEPIVHAGVPEEEKKKERKWPCIVYIQGSAFHKQWLWDHISRHIRMAEHGYVVAIVEYRPSEMAPFPAQMQDAKTAVRFLKKHCEEYHIDVDHMAIAGDSSGGHTALMAGFTGDEGPDTRLYGEYSAKVNCIIDLYGPTVFSLMNYYESSQNHYDPDSPEGYEIGGKNVLEHPELADLTIPMNYLSKEKETPPLLLIHGGRDMLVPFNQSCQLYNYMRELGKEVTFYKIQDGSHGSLGFDNDRILGIVLDFLKSHI</sequence>
<dbReference type="GO" id="GO:0016787">
    <property type="term" value="F:hydrolase activity"/>
    <property type="evidence" value="ECO:0007669"/>
    <property type="project" value="UniProtKB-KW"/>
</dbReference>
<gene>
    <name evidence="4" type="ORF">H9747_09660</name>
</gene>
<accession>A0A9D1TGP6</accession>
<dbReference type="AlphaFoldDB" id="A0A9D1TGP6"/>
<feature type="domain" description="BD-FAE-like" evidence="3">
    <location>
        <begin position="85"/>
        <end position="287"/>
    </location>
</feature>
<reference evidence="4" key="1">
    <citation type="journal article" date="2021" name="PeerJ">
        <title>Extensive microbial diversity within the chicken gut microbiome revealed by metagenomics and culture.</title>
        <authorList>
            <person name="Gilroy R."/>
            <person name="Ravi A."/>
            <person name="Getino M."/>
            <person name="Pursley I."/>
            <person name="Horton D.L."/>
            <person name="Alikhan N.F."/>
            <person name="Baker D."/>
            <person name="Gharbi K."/>
            <person name="Hall N."/>
            <person name="Watson M."/>
            <person name="Adriaenssens E.M."/>
            <person name="Foster-Nyarko E."/>
            <person name="Jarju S."/>
            <person name="Secka A."/>
            <person name="Antonio M."/>
            <person name="Oren A."/>
            <person name="Chaudhuri R.R."/>
            <person name="La Ragione R."/>
            <person name="Hildebrand F."/>
            <person name="Pallen M.J."/>
        </authorList>
    </citation>
    <scope>NUCLEOTIDE SEQUENCE</scope>
    <source>
        <strain evidence="4">CHK195-9823</strain>
    </source>
</reference>
<protein>
    <submittedName>
        <fullName evidence="4">Alpha/beta hydrolase</fullName>
    </submittedName>
</protein>
<dbReference type="EMBL" id="DXIQ01000063">
    <property type="protein sequence ID" value="HIV39241.1"/>
    <property type="molecule type" value="Genomic_DNA"/>
</dbReference>
<evidence type="ECO:0000313" key="5">
    <source>
        <dbReference type="Proteomes" id="UP000886814"/>
    </source>
</evidence>
<dbReference type="PANTHER" id="PTHR48081">
    <property type="entry name" value="AB HYDROLASE SUPERFAMILY PROTEIN C4A8.06C"/>
    <property type="match status" value="1"/>
</dbReference>
<dbReference type="PANTHER" id="PTHR48081:SF13">
    <property type="entry name" value="ALPHA_BETA HYDROLASE"/>
    <property type="match status" value="1"/>
</dbReference>
<dbReference type="SUPFAM" id="SSF53474">
    <property type="entry name" value="alpha/beta-Hydrolases"/>
    <property type="match status" value="1"/>
</dbReference>
<name>A0A9D1TGP6_9FIRM</name>
<evidence type="ECO:0000256" key="2">
    <source>
        <dbReference type="SAM" id="MobiDB-lite"/>
    </source>
</evidence>
<dbReference type="Pfam" id="PF20434">
    <property type="entry name" value="BD-FAE"/>
    <property type="match status" value="1"/>
</dbReference>
<comment type="caution">
    <text evidence="4">The sequence shown here is derived from an EMBL/GenBank/DDBJ whole genome shotgun (WGS) entry which is preliminary data.</text>
</comment>